<reference evidence="4" key="1">
    <citation type="submission" date="2014-04" db="EMBL/GenBank/DDBJ databases">
        <title>Evolutionary Origins and Diversification of the Mycorrhizal Mutualists.</title>
        <authorList>
            <consortium name="DOE Joint Genome Institute"/>
            <consortium name="Mycorrhizal Genomics Consortium"/>
            <person name="Kohler A."/>
            <person name="Kuo A."/>
            <person name="Nagy L.G."/>
            <person name="Floudas D."/>
            <person name="Copeland A."/>
            <person name="Barry K.W."/>
            <person name="Cichocki N."/>
            <person name="Veneault-Fourrey C."/>
            <person name="LaButti K."/>
            <person name="Lindquist E.A."/>
            <person name="Lipzen A."/>
            <person name="Lundell T."/>
            <person name="Morin E."/>
            <person name="Murat C."/>
            <person name="Riley R."/>
            <person name="Ohm R."/>
            <person name="Sun H."/>
            <person name="Tunlid A."/>
            <person name="Henrissat B."/>
            <person name="Grigoriev I.V."/>
            <person name="Hibbett D.S."/>
            <person name="Martin F."/>
        </authorList>
    </citation>
    <scope>NUCLEOTIDE SEQUENCE [LARGE SCALE GENOMIC DNA]</scope>
    <source>
        <strain evidence="4">FD-334 SS-4</strain>
    </source>
</reference>
<sequence length="663" mass="73207">MSSPASSNFSSILASSDGVRDDNALPNILDNNVNLSGFTDDSVQAEVLPPLELTSFFPIIQNLPGLVLEDNVYHVDGPILSADLDTFVTYSHRVEDLLLTDLPAGDPSPKVSPSTIDRLIRIDNPESPFLSSLKRLRLADADSSLRYLVFCTTPSLETLEVVGTPPHHQITISDFLKDLPHYAPRLTTVALGPGLLSFGALRASLKFTHLKHLSIIDAAASFDFSFLQEISVLPELESLIVEARSLKYNPRAPSGSADRRSAPSLSEHVRRRLDLPQTDRGLESTDGISTPIPFRSLSKLVIVSEILLMGDLVYYLFPRGVRDLALTLVRVGLLSIPPDWDWGCDPYIQEPTVVPASFPTRSKPVGSSGSLSDRNTEIKIPVAVCSEPRRTKKKKQLDSTHSTTVYSDYYACQTCSGCCEHSAKLEQERIEAKAKREALEVERAEQRRQREIENLGMQTSSFASLVQIFLEFAKPTAISIANFDTTLAASDTSSNYFGFPEFPSSAFQDMLLCPTLSQLVIKDWALSSIDSNFLNSTSSSMSTSPMRLLYLPIDGKSSTGITLPTLRAIAHHYPNLLELQSHILPSVEPFAFDMDETTVKHGLEVLSVGGGSPSSEEKLSIATYLWFLFPSLKCIETHDGYDKEDWEYIQKLVRMCQVVRVAD</sequence>
<gene>
    <name evidence="3" type="ORF">HYPSUDRAFT_201194</name>
</gene>
<feature type="region of interest" description="Disordered" evidence="2">
    <location>
        <begin position="250"/>
        <end position="270"/>
    </location>
</feature>
<accession>A0A0D2NYI5</accession>
<dbReference type="Proteomes" id="UP000054270">
    <property type="component" value="Unassembled WGS sequence"/>
</dbReference>
<dbReference type="AlphaFoldDB" id="A0A0D2NYI5"/>
<organism evidence="3 4">
    <name type="scientific">Hypholoma sublateritium (strain FD-334 SS-4)</name>
    <dbReference type="NCBI Taxonomy" id="945553"/>
    <lineage>
        <taxon>Eukaryota</taxon>
        <taxon>Fungi</taxon>
        <taxon>Dikarya</taxon>
        <taxon>Basidiomycota</taxon>
        <taxon>Agaricomycotina</taxon>
        <taxon>Agaricomycetes</taxon>
        <taxon>Agaricomycetidae</taxon>
        <taxon>Agaricales</taxon>
        <taxon>Agaricineae</taxon>
        <taxon>Strophariaceae</taxon>
        <taxon>Hypholoma</taxon>
    </lineage>
</organism>
<keyword evidence="1" id="KW-0175">Coiled coil</keyword>
<dbReference type="EMBL" id="KN817541">
    <property type="protein sequence ID" value="KJA23774.1"/>
    <property type="molecule type" value="Genomic_DNA"/>
</dbReference>
<evidence type="ECO:0008006" key="5">
    <source>
        <dbReference type="Google" id="ProtNLM"/>
    </source>
</evidence>
<evidence type="ECO:0000256" key="1">
    <source>
        <dbReference type="SAM" id="Coils"/>
    </source>
</evidence>
<protein>
    <recommendedName>
        <fullName evidence="5">F-box domain-containing protein</fullName>
    </recommendedName>
</protein>
<evidence type="ECO:0000256" key="2">
    <source>
        <dbReference type="SAM" id="MobiDB-lite"/>
    </source>
</evidence>
<proteinExistence type="predicted"/>
<evidence type="ECO:0000313" key="4">
    <source>
        <dbReference type="Proteomes" id="UP000054270"/>
    </source>
</evidence>
<keyword evidence="4" id="KW-1185">Reference proteome</keyword>
<feature type="coiled-coil region" evidence="1">
    <location>
        <begin position="422"/>
        <end position="454"/>
    </location>
</feature>
<dbReference type="OrthoDB" id="3065347at2759"/>
<name>A0A0D2NYI5_HYPSF</name>
<evidence type="ECO:0000313" key="3">
    <source>
        <dbReference type="EMBL" id="KJA23774.1"/>
    </source>
</evidence>